<reference evidence="1" key="1">
    <citation type="submission" date="2018-05" db="EMBL/GenBank/DDBJ databases">
        <authorList>
            <person name="Lanie J.A."/>
            <person name="Ng W.-L."/>
            <person name="Kazmierczak K.M."/>
            <person name="Andrzejewski T.M."/>
            <person name="Davidsen T.M."/>
            <person name="Wayne K.J."/>
            <person name="Tettelin H."/>
            <person name="Glass J.I."/>
            <person name="Rusch D."/>
            <person name="Podicherti R."/>
            <person name="Tsui H.-C.T."/>
            <person name="Winkler M.E."/>
        </authorList>
    </citation>
    <scope>NUCLEOTIDE SEQUENCE</scope>
</reference>
<evidence type="ECO:0000313" key="1">
    <source>
        <dbReference type="EMBL" id="SVB89566.1"/>
    </source>
</evidence>
<protein>
    <recommendedName>
        <fullName evidence="2">AlpA family phage regulatory protein</fullName>
    </recommendedName>
</protein>
<dbReference type="Gene3D" id="1.10.238.160">
    <property type="match status" value="1"/>
</dbReference>
<dbReference type="AlphaFoldDB" id="A0A382HQG7"/>
<dbReference type="EMBL" id="UINC01062700">
    <property type="protein sequence ID" value="SVB89566.1"/>
    <property type="molecule type" value="Genomic_DNA"/>
</dbReference>
<proteinExistence type="predicted"/>
<evidence type="ECO:0008006" key="2">
    <source>
        <dbReference type="Google" id="ProtNLM"/>
    </source>
</evidence>
<dbReference type="Pfam" id="PF05930">
    <property type="entry name" value="Phage_AlpA"/>
    <property type="match status" value="1"/>
</dbReference>
<accession>A0A382HQG7</accession>
<organism evidence="1">
    <name type="scientific">marine metagenome</name>
    <dbReference type="NCBI Taxonomy" id="408172"/>
    <lineage>
        <taxon>unclassified sequences</taxon>
        <taxon>metagenomes</taxon>
        <taxon>ecological metagenomes</taxon>
    </lineage>
</organism>
<name>A0A382HQG7_9ZZZZ</name>
<dbReference type="InterPro" id="IPR010260">
    <property type="entry name" value="AlpA"/>
</dbReference>
<gene>
    <name evidence="1" type="ORF">METZ01_LOCUS242420</name>
</gene>
<sequence>MERPSTHRCLLAHDHRPRMEKTGTFPLLIRIGNGSVGWLKHEVEKWLTRRMAVRVEDERETT</sequence>